<dbReference type="PANTHER" id="PTHR18853:SF7">
    <property type="entry name" value="FORKHEAD-ASSOCIATED DOMAIN-CONTAINING PROTEIN 1"/>
    <property type="match status" value="1"/>
</dbReference>
<evidence type="ECO:0000259" key="1">
    <source>
        <dbReference type="Pfam" id="PF00498"/>
    </source>
</evidence>
<dbReference type="SUPFAM" id="SSF49879">
    <property type="entry name" value="SMAD/FHA domain"/>
    <property type="match status" value="1"/>
</dbReference>
<keyword evidence="3" id="KW-1185">Reference proteome</keyword>
<feature type="domain" description="FHA" evidence="1">
    <location>
        <begin position="21"/>
        <end position="83"/>
    </location>
</feature>
<dbReference type="InterPro" id="IPR008984">
    <property type="entry name" value="SMAD_FHA_dom_sf"/>
</dbReference>
<accession>A0A7K6R249</accession>
<dbReference type="AlphaFoldDB" id="A0A7K6R249"/>
<dbReference type="Gene3D" id="2.60.200.20">
    <property type="match status" value="1"/>
</dbReference>
<dbReference type="OrthoDB" id="687730at2759"/>
<name>A0A7K6R249_9PASS</name>
<evidence type="ECO:0000313" key="2">
    <source>
        <dbReference type="EMBL" id="NWW80093.1"/>
    </source>
</evidence>
<dbReference type="Pfam" id="PF00498">
    <property type="entry name" value="FHA"/>
    <property type="match status" value="1"/>
</dbReference>
<evidence type="ECO:0000313" key="3">
    <source>
        <dbReference type="Proteomes" id="UP000580879"/>
    </source>
</evidence>
<dbReference type="InterPro" id="IPR052642">
    <property type="entry name" value="CC-FHA_domain"/>
</dbReference>
<proteinExistence type="predicted"/>
<feature type="non-terminal residue" evidence="2">
    <location>
        <position position="1"/>
    </location>
</feature>
<organism evidence="2 3">
    <name type="scientific">Climacteris rufus</name>
    <name type="common">rufous treecreeper</name>
    <dbReference type="NCBI Taxonomy" id="47695"/>
    <lineage>
        <taxon>Eukaryota</taxon>
        <taxon>Metazoa</taxon>
        <taxon>Chordata</taxon>
        <taxon>Craniata</taxon>
        <taxon>Vertebrata</taxon>
        <taxon>Euteleostomi</taxon>
        <taxon>Archelosauria</taxon>
        <taxon>Archosauria</taxon>
        <taxon>Dinosauria</taxon>
        <taxon>Saurischia</taxon>
        <taxon>Theropoda</taxon>
        <taxon>Coelurosauria</taxon>
        <taxon>Aves</taxon>
        <taxon>Neognathae</taxon>
        <taxon>Neoaves</taxon>
        <taxon>Telluraves</taxon>
        <taxon>Australaves</taxon>
        <taxon>Passeriformes</taxon>
        <taxon>Climacteridae</taxon>
        <taxon>Climacteris</taxon>
    </lineage>
</organism>
<comment type="caution">
    <text evidence="2">The sequence shown here is derived from an EMBL/GenBank/DDBJ whole genome shotgun (WGS) entry which is preliminary data.</text>
</comment>
<reference evidence="2 3" key="1">
    <citation type="submission" date="2019-09" db="EMBL/GenBank/DDBJ databases">
        <title>Bird 10,000 Genomes (B10K) Project - Family phase.</title>
        <authorList>
            <person name="Zhang G."/>
        </authorList>
    </citation>
    <scope>NUCLEOTIDE SEQUENCE [LARGE SCALE GENOMIC DNA]</scope>
    <source>
        <strain evidence="2">B10K-DU-029-53</strain>
    </source>
</reference>
<gene>
    <name evidence="2" type="primary">Fhad1</name>
    <name evidence="2" type="ORF">CLIRUF_R15549</name>
</gene>
<dbReference type="EMBL" id="VZRZ01006835">
    <property type="protein sequence ID" value="NWW80093.1"/>
    <property type="molecule type" value="Genomic_DNA"/>
</dbReference>
<dbReference type="PANTHER" id="PTHR18853">
    <property type="entry name" value="FORKHEAD-ASSOCIATED DOMAIN-CONTAINING PROTEIN 1-RELATED"/>
    <property type="match status" value="1"/>
</dbReference>
<sequence>IRASLKSPGGGFWLKSYTRAIGSHRGADITLQGAADRHKALEFSTSDNSFVLQDSNSPHGTFASSCQVKKAAVGVRPGDILSFSTVGASFQLVGKVGWVLLPRKRWVLLPMEGCP</sequence>
<dbReference type="InterPro" id="IPR000253">
    <property type="entry name" value="FHA_dom"/>
</dbReference>
<protein>
    <submittedName>
        <fullName evidence="2">FHAD1 protein</fullName>
    </submittedName>
</protein>
<feature type="non-terminal residue" evidence="2">
    <location>
        <position position="115"/>
    </location>
</feature>
<dbReference type="Proteomes" id="UP000580879">
    <property type="component" value="Unassembled WGS sequence"/>
</dbReference>